<reference evidence="2" key="1">
    <citation type="submission" date="2024-02" db="EMBL/GenBank/DDBJ databases">
        <authorList>
            <consortium name="ELIXIR-Norway"/>
            <consortium name="Elixir Norway"/>
        </authorList>
    </citation>
    <scope>NUCLEOTIDE SEQUENCE</scope>
</reference>
<sequence length="100" mass="10690">MALNDAPTNVTPNEGDSGITTTKAQSSSVVFVLEEGIDSDAIESDNTTSGEGDIAMQAGMEGDRKHLLNEVLPIHTQEDPYLIGLLGQQKYIDMIKKAPT</sequence>
<evidence type="ECO:0000313" key="3">
    <source>
        <dbReference type="Proteomes" id="UP001497444"/>
    </source>
</evidence>
<gene>
    <name evidence="2" type="ORF">CSSPJE1EN1_LOCUS12465</name>
</gene>
<organism evidence="2 3">
    <name type="scientific">Sphagnum jensenii</name>
    <dbReference type="NCBI Taxonomy" id="128206"/>
    <lineage>
        <taxon>Eukaryota</taxon>
        <taxon>Viridiplantae</taxon>
        <taxon>Streptophyta</taxon>
        <taxon>Embryophyta</taxon>
        <taxon>Bryophyta</taxon>
        <taxon>Sphagnophytina</taxon>
        <taxon>Sphagnopsida</taxon>
        <taxon>Sphagnales</taxon>
        <taxon>Sphagnaceae</taxon>
        <taxon>Sphagnum</taxon>
    </lineage>
</organism>
<feature type="region of interest" description="Disordered" evidence="1">
    <location>
        <begin position="1"/>
        <end position="23"/>
    </location>
</feature>
<name>A0ABP0WKL8_9BRYO</name>
<keyword evidence="3" id="KW-1185">Reference proteome</keyword>
<protein>
    <submittedName>
        <fullName evidence="2">Uncharacterized protein</fullName>
    </submittedName>
</protein>
<accession>A0ABP0WKL8</accession>
<dbReference type="Proteomes" id="UP001497444">
    <property type="component" value="Chromosome 19"/>
</dbReference>
<evidence type="ECO:0000256" key="1">
    <source>
        <dbReference type="SAM" id="MobiDB-lite"/>
    </source>
</evidence>
<evidence type="ECO:0000313" key="2">
    <source>
        <dbReference type="EMBL" id="CAK9266987.1"/>
    </source>
</evidence>
<dbReference type="EMBL" id="OZ020114">
    <property type="protein sequence ID" value="CAK9266987.1"/>
    <property type="molecule type" value="Genomic_DNA"/>
</dbReference>
<proteinExistence type="predicted"/>